<dbReference type="EMBL" id="CP000960">
    <property type="protein sequence ID" value="ACA96024.1"/>
    <property type="molecule type" value="Genomic_DNA"/>
</dbReference>
<proteinExistence type="predicted"/>
<dbReference type="KEGG" id="bcm:Bcenmc03_6921"/>
<gene>
    <name evidence="1" type="ordered locus">Bcenmc03_6921</name>
</gene>
<evidence type="ECO:0000313" key="1">
    <source>
        <dbReference type="EMBL" id="ACA96024.1"/>
    </source>
</evidence>
<dbReference type="AlphaFoldDB" id="B1KCS7"/>
<evidence type="ECO:0008006" key="3">
    <source>
        <dbReference type="Google" id="ProtNLM"/>
    </source>
</evidence>
<dbReference type="InterPro" id="IPR025332">
    <property type="entry name" value="DUF4238"/>
</dbReference>
<protein>
    <recommendedName>
        <fullName evidence="3">DUF4238 domain-containing protein</fullName>
    </recommendedName>
</protein>
<dbReference type="Pfam" id="PF14022">
    <property type="entry name" value="DUF4238"/>
    <property type="match status" value="1"/>
</dbReference>
<evidence type="ECO:0000313" key="2">
    <source>
        <dbReference type="Proteomes" id="UP000002169"/>
    </source>
</evidence>
<dbReference type="HOGENOM" id="CLU_777728_0_0_4"/>
<sequence length="356" mass="40388">MVSNTTPTAYSAPHTYARIRKLSMYTEKKINQHYVGKAHLKNWQVSRIGKNLALWAHNKDNGNIFPVTDLNGVGQVKHFYAAFVDQDILDTLEHRYAEHMEDPFVRVTMEQLRLLRCIHDYRERRLDGHDKLDIIENNYLENQYEQFETKYGETIDGIVNCSGALKEHLKIDTLEKYLDLLGFFFIQHARTFAARKTLLAYLESVHLVRERGELKLNDQQVQVVVKIMLFIDAIRNASEAQTSNVSVTIGLNKSGMDLVTSSTPAILESGTVDGSIHQDGFVALSPKLAMFVSRNATTRRTLNLRHIDTEQEVLVLNGITLSNSDRDVYSTSKEQLSLLVASHSGSQDRLPAGARQ</sequence>
<organism evidence="1 2">
    <name type="scientific">Burkholderia orbicola (strain MC0-3)</name>
    <dbReference type="NCBI Taxonomy" id="406425"/>
    <lineage>
        <taxon>Bacteria</taxon>
        <taxon>Pseudomonadati</taxon>
        <taxon>Pseudomonadota</taxon>
        <taxon>Betaproteobacteria</taxon>
        <taxon>Burkholderiales</taxon>
        <taxon>Burkholderiaceae</taxon>
        <taxon>Burkholderia</taxon>
        <taxon>Burkholderia cepacia complex</taxon>
        <taxon>Burkholderia orbicola</taxon>
    </lineage>
</organism>
<name>B1KCS7_BURO0</name>
<dbReference type="Proteomes" id="UP000002169">
    <property type="component" value="Chromosome 3"/>
</dbReference>
<accession>B1KCS7</accession>
<reference evidence="2" key="1">
    <citation type="submission" date="2008-02" db="EMBL/GenBank/DDBJ databases">
        <title>Complete sequence of chromosome 3 of Burkholderia cenocepacia MC0-3.</title>
        <authorList>
            <person name="Copeland A."/>
            <person name="Lucas S."/>
            <person name="Lapidus A."/>
            <person name="Barry K."/>
            <person name="Bruce D."/>
            <person name="Goodwin L."/>
            <person name="Glavina del Rio T."/>
            <person name="Dalin E."/>
            <person name="Tice H."/>
            <person name="Pitluck S."/>
            <person name="Chain P."/>
            <person name="Malfatti S."/>
            <person name="Shin M."/>
            <person name="Vergez L."/>
            <person name="Schmutz J."/>
            <person name="Larimer F."/>
            <person name="Land M."/>
            <person name="Hauser L."/>
            <person name="Kyrpides N."/>
            <person name="Mikhailova N."/>
            <person name="Tiedje J."/>
            <person name="Richardson P."/>
        </authorList>
    </citation>
    <scope>NUCLEOTIDE SEQUENCE [LARGE SCALE GENOMIC DNA]</scope>
    <source>
        <strain evidence="2">MC0-3</strain>
    </source>
</reference>